<evidence type="ECO:0000313" key="7">
    <source>
        <dbReference type="Proteomes" id="UP000790580"/>
    </source>
</evidence>
<evidence type="ECO:0000256" key="3">
    <source>
        <dbReference type="SAM" id="MobiDB-lite"/>
    </source>
</evidence>
<dbReference type="NCBIfam" id="TIGR02865">
    <property type="entry name" value="spore_II_E"/>
    <property type="match status" value="1"/>
</dbReference>
<sequence>MFQKLTLKAIDGQAGTIVNESPPLNKTEKHDTPHSMSMTGESFKKTLVILGLGFLLGRAVILLHLLPFVIPFLAVIFHVKRSHTLIAALALIAGSATVSIGFAGHTTVAILLYFLFQGLADHLKQEQKFIPIIVFLATGTARYVGFLITDGHSWYNVLTTLVEASLAMVVTLIFLQSLPLVFERRKKMTLKHEEIVCLVILLASLMTGTVGWLVFQLSVEQIVARYIVLIFAFIGGAAIGSTVGVVTGLILSLANVANLFYMSLLAFSGLLGGLLKEGKKISVGIGLIIGTLLMGMYGDNQVSMQYSMYETLIAVSLFMLTPKKWTEYMSKYIPGTVEHSQEQQQYIRKVRDVTAGKVEQFSNLFLSLSKSFTLLEATGERSNREREVDLFLSKVTEKTCQTCMKKHQCWTKKFQETYGLMEQLMRECEQDGGVSNRQLQVEWRQHCIIDERVIDAMKSELNQHHASQQLKQQLIESRRLVADQLKGVSKVMEDFAKDIQREKQEHEKQESEITEAIQRAGLDVEMVDVYNLEAGNIDIEITLSSNTYNEGEKIVAPLLSDILQETVIVKHTEPATLTGNEQRVTFGSTKKFEVNEGVAHAAKGGKLVSGDSYSTMELGAGKYAIAISDGMGNGTRAHIESQETIGLLKNILRSGIEETVAIKSINSILSLRSQEEVFSTLDLAMIDLQEGFVKFLKVGSIPSYIKRGTNVKSVEAGNLPIGIIHDMDVDVVTEQLKSGDLLIMMSDGIYEAPKTVENHDVWMKRIIKELETDDPQEVADLLMERVIRETGNEINDDMTVVVARLDHHLPKWASISLPKQKDA</sequence>
<dbReference type="SMART" id="SM00331">
    <property type="entry name" value="PP2C_SIG"/>
    <property type="match status" value="1"/>
</dbReference>
<feature type="transmembrane region" description="Helical" evidence="4">
    <location>
        <begin position="258"/>
        <end position="275"/>
    </location>
</feature>
<feature type="transmembrane region" description="Helical" evidence="4">
    <location>
        <begin position="227"/>
        <end position="251"/>
    </location>
</feature>
<feature type="domain" description="PPM-type phosphatase" evidence="5">
    <location>
        <begin position="595"/>
        <end position="805"/>
    </location>
</feature>
<keyword evidence="4" id="KW-0472">Membrane</keyword>
<dbReference type="Gene3D" id="3.60.40.10">
    <property type="entry name" value="PPM-type phosphatase domain"/>
    <property type="match status" value="1"/>
</dbReference>
<dbReference type="EC" id="3.1.3.16" evidence="6"/>
<evidence type="ECO:0000256" key="4">
    <source>
        <dbReference type="SAM" id="Phobius"/>
    </source>
</evidence>
<reference evidence="6 7" key="1">
    <citation type="submission" date="2021-06" db="EMBL/GenBank/DDBJ databases">
        <title>Bacillus sp. RD4P76, an endophyte from a halophyte.</title>
        <authorList>
            <person name="Sun J.-Q."/>
        </authorList>
    </citation>
    <scope>NUCLEOTIDE SEQUENCE [LARGE SCALE GENOMIC DNA]</scope>
    <source>
        <strain evidence="6 7">JCM 17098</strain>
    </source>
</reference>
<dbReference type="PROSITE" id="PS51746">
    <property type="entry name" value="PPM_2"/>
    <property type="match status" value="1"/>
</dbReference>
<keyword evidence="4" id="KW-0812">Transmembrane</keyword>
<dbReference type="InterPro" id="IPR052016">
    <property type="entry name" value="Bact_Sigma-Reg"/>
</dbReference>
<organism evidence="6 7">
    <name type="scientific">Evansella alkalicola</name>
    <dbReference type="NCBI Taxonomy" id="745819"/>
    <lineage>
        <taxon>Bacteria</taxon>
        <taxon>Bacillati</taxon>
        <taxon>Bacillota</taxon>
        <taxon>Bacilli</taxon>
        <taxon>Bacillales</taxon>
        <taxon>Bacillaceae</taxon>
        <taxon>Evansella</taxon>
    </lineage>
</organism>
<evidence type="ECO:0000313" key="6">
    <source>
        <dbReference type="EMBL" id="MBU9722007.1"/>
    </source>
</evidence>
<dbReference type="InterPro" id="IPR001932">
    <property type="entry name" value="PPM-type_phosphatase-like_dom"/>
</dbReference>
<dbReference type="PANTHER" id="PTHR43156">
    <property type="entry name" value="STAGE II SPORULATION PROTEIN E-RELATED"/>
    <property type="match status" value="1"/>
</dbReference>
<dbReference type="InterPro" id="IPR014221">
    <property type="entry name" value="SpoII_E"/>
</dbReference>
<comment type="caution">
    <text evidence="6">The sequence shown here is derived from an EMBL/GenBank/DDBJ whole genome shotgun (WGS) entry which is preliminary data.</text>
</comment>
<proteinExistence type="predicted"/>
<feature type="transmembrane region" description="Helical" evidence="4">
    <location>
        <begin position="154"/>
        <end position="175"/>
    </location>
</feature>
<feature type="transmembrane region" description="Helical" evidence="4">
    <location>
        <begin position="46"/>
        <end position="79"/>
    </location>
</feature>
<gene>
    <name evidence="6" type="primary">spoIIE</name>
    <name evidence="6" type="ORF">KS407_11230</name>
</gene>
<dbReference type="Pfam" id="PF19732">
    <property type="entry name" value="SpoIIE_N"/>
    <property type="match status" value="1"/>
</dbReference>
<dbReference type="SUPFAM" id="SSF81606">
    <property type="entry name" value="PP2C-like"/>
    <property type="match status" value="1"/>
</dbReference>
<dbReference type="EMBL" id="JAHQCR010000046">
    <property type="protein sequence ID" value="MBU9722007.1"/>
    <property type="molecule type" value="Genomic_DNA"/>
</dbReference>
<dbReference type="SMART" id="SM00332">
    <property type="entry name" value="PP2Cc"/>
    <property type="match status" value="1"/>
</dbReference>
<keyword evidence="2" id="KW-0175">Coiled coil</keyword>
<accession>A0ABS6JXR6</accession>
<dbReference type="GO" id="GO:0004722">
    <property type="term" value="F:protein serine/threonine phosphatase activity"/>
    <property type="evidence" value="ECO:0007669"/>
    <property type="project" value="UniProtKB-EC"/>
</dbReference>
<name>A0ABS6JXR6_9BACI</name>
<dbReference type="InterPro" id="IPR036457">
    <property type="entry name" value="PPM-type-like_dom_sf"/>
</dbReference>
<evidence type="ECO:0000259" key="5">
    <source>
        <dbReference type="PROSITE" id="PS51746"/>
    </source>
</evidence>
<feature type="region of interest" description="Disordered" evidence="3">
    <location>
        <begin position="16"/>
        <end position="37"/>
    </location>
</feature>
<feature type="transmembrane region" description="Helical" evidence="4">
    <location>
        <begin position="128"/>
        <end position="148"/>
    </location>
</feature>
<feature type="transmembrane region" description="Helical" evidence="4">
    <location>
        <begin position="195"/>
        <end position="215"/>
    </location>
</feature>
<keyword evidence="7" id="KW-1185">Reference proteome</keyword>
<keyword evidence="4" id="KW-1133">Transmembrane helix</keyword>
<dbReference type="PANTHER" id="PTHR43156:SF2">
    <property type="entry name" value="STAGE II SPORULATION PROTEIN E"/>
    <property type="match status" value="1"/>
</dbReference>
<evidence type="ECO:0000256" key="1">
    <source>
        <dbReference type="ARBA" id="ARBA00022801"/>
    </source>
</evidence>
<dbReference type="Pfam" id="PF07228">
    <property type="entry name" value="SpoIIE"/>
    <property type="match status" value="1"/>
</dbReference>
<dbReference type="InterPro" id="IPR045768">
    <property type="entry name" value="SpoIIE_N"/>
</dbReference>
<protein>
    <submittedName>
        <fullName evidence="6">Stage II sporulation protein E</fullName>
        <ecNumber evidence="6">3.1.3.16</ecNumber>
    </submittedName>
</protein>
<feature type="transmembrane region" description="Helical" evidence="4">
    <location>
        <begin position="85"/>
        <end position="116"/>
    </location>
</feature>
<dbReference type="RefSeq" id="WP_088077521.1">
    <property type="nucleotide sequence ID" value="NZ_JAHQCR010000046.1"/>
</dbReference>
<keyword evidence="1 6" id="KW-0378">Hydrolase</keyword>
<dbReference type="Proteomes" id="UP000790580">
    <property type="component" value="Unassembled WGS sequence"/>
</dbReference>
<feature type="coiled-coil region" evidence="2">
    <location>
        <begin position="492"/>
        <end position="519"/>
    </location>
</feature>
<evidence type="ECO:0000256" key="2">
    <source>
        <dbReference type="SAM" id="Coils"/>
    </source>
</evidence>